<evidence type="ECO:0000313" key="2">
    <source>
        <dbReference type="EMBL" id="SMX43035.1"/>
    </source>
</evidence>
<reference evidence="3" key="1">
    <citation type="submission" date="2017-05" db="EMBL/GenBank/DDBJ databases">
        <authorList>
            <person name="Rodrigo-Torres L."/>
            <person name="Arahal R. D."/>
            <person name="Lucena T."/>
        </authorList>
    </citation>
    <scope>NUCLEOTIDE SEQUENCE [LARGE SCALE GENOMIC DNA]</scope>
    <source>
        <strain evidence="3">CECT 8621</strain>
    </source>
</reference>
<keyword evidence="2" id="KW-0808">Transferase</keyword>
<dbReference type="OrthoDB" id="9797417at2"/>
<dbReference type="RefSeq" id="WP_093967371.1">
    <property type="nucleotide sequence ID" value="NZ_FXYE01000002.1"/>
</dbReference>
<dbReference type="InterPro" id="IPR000182">
    <property type="entry name" value="GNAT_dom"/>
</dbReference>
<protein>
    <submittedName>
        <fullName evidence="2">Putative acetyltransferase</fullName>
    </submittedName>
</protein>
<evidence type="ECO:0000313" key="3">
    <source>
        <dbReference type="Proteomes" id="UP000202922"/>
    </source>
</evidence>
<dbReference type="InterPro" id="IPR016181">
    <property type="entry name" value="Acyl_CoA_acyltransferase"/>
</dbReference>
<dbReference type="EMBL" id="FXYE01000002">
    <property type="protein sequence ID" value="SMX43035.1"/>
    <property type="molecule type" value="Genomic_DNA"/>
</dbReference>
<sequence>MTDAPAIRRAGPDDIPACAAIVHGWVERTDWMPKRFSLDEIVAMFRDALATREIDVIGDPIAGYLSLDPQSARIVGFYTDQPGKGLGRTMLDHVKAGRDYLQLWTHEPNVEAHRFYTREGFQIVERDEEGDDGLPELRMEWRREAAADA</sequence>
<dbReference type="PROSITE" id="PS51186">
    <property type="entry name" value="GNAT"/>
    <property type="match status" value="1"/>
</dbReference>
<dbReference type="Proteomes" id="UP000202922">
    <property type="component" value="Unassembled WGS sequence"/>
</dbReference>
<organism evidence="2 3">
    <name type="scientific">Actibacterium lipolyticum</name>
    <dbReference type="NCBI Taxonomy" id="1524263"/>
    <lineage>
        <taxon>Bacteria</taxon>
        <taxon>Pseudomonadati</taxon>
        <taxon>Pseudomonadota</taxon>
        <taxon>Alphaproteobacteria</taxon>
        <taxon>Rhodobacterales</taxon>
        <taxon>Roseobacteraceae</taxon>
        <taxon>Actibacterium</taxon>
    </lineage>
</organism>
<keyword evidence="3" id="KW-1185">Reference proteome</keyword>
<dbReference type="Pfam" id="PF13673">
    <property type="entry name" value="Acetyltransf_10"/>
    <property type="match status" value="1"/>
</dbReference>
<dbReference type="Gene3D" id="3.40.630.30">
    <property type="match status" value="1"/>
</dbReference>
<name>A0A238KJM7_9RHOB</name>
<evidence type="ECO:0000259" key="1">
    <source>
        <dbReference type="PROSITE" id="PS51186"/>
    </source>
</evidence>
<gene>
    <name evidence="2" type="ORF">COL8621_02187</name>
</gene>
<accession>A0A238KJM7</accession>
<dbReference type="GO" id="GO:0016747">
    <property type="term" value="F:acyltransferase activity, transferring groups other than amino-acyl groups"/>
    <property type="evidence" value="ECO:0007669"/>
    <property type="project" value="InterPro"/>
</dbReference>
<dbReference type="AlphaFoldDB" id="A0A238KJM7"/>
<dbReference type="SUPFAM" id="SSF55729">
    <property type="entry name" value="Acyl-CoA N-acyltransferases (Nat)"/>
    <property type="match status" value="1"/>
</dbReference>
<proteinExistence type="predicted"/>
<feature type="domain" description="N-acetyltransferase" evidence="1">
    <location>
        <begin position="5"/>
        <end position="144"/>
    </location>
</feature>